<dbReference type="GO" id="GO:0004674">
    <property type="term" value="F:protein serine/threonine kinase activity"/>
    <property type="evidence" value="ECO:0007669"/>
    <property type="project" value="UniProtKB-KW"/>
</dbReference>
<protein>
    <recommendedName>
        <fullName evidence="2">Histidine kinase/HSP90-like ATPase domain-containing protein</fullName>
    </recommendedName>
</protein>
<reference evidence="3 4" key="1">
    <citation type="submission" date="2021-01" db="EMBL/GenBank/DDBJ databases">
        <title>Whole genome shotgun sequence of Planotetraspora kaengkrachanensis NBRC 104272.</title>
        <authorList>
            <person name="Komaki H."/>
            <person name="Tamura T."/>
        </authorList>
    </citation>
    <scope>NUCLEOTIDE SEQUENCE [LARGE SCALE GENOMIC DNA]</scope>
    <source>
        <strain evidence="3 4">NBRC 104272</strain>
    </source>
</reference>
<comment type="caution">
    <text evidence="3">The sequence shown here is derived from an EMBL/GenBank/DDBJ whole genome shotgun (WGS) entry which is preliminary data.</text>
</comment>
<feature type="domain" description="Histidine kinase/HSP90-like ATPase" evidence="2">
    <location>
        <begin position="14"/>
        <end position="127"/>
    </location>
</feature>
<organism evidence="3 4">
    <name type="scientific">Planotetraspora kaengkrachanensis</name>
    <dbReference type="NCBI Taxonomy" id="575193"/>
    <lineage>
        <taxon>Bacteria</taxon>
        <taxon>Bacillati</taxon>
        <taxon>Actinomycetota</taxon>
        <taxon>Actinomycetes</taxon>
        <taxon>Streptosporangiales</taxon>
        <taxon>Streptosporangiaceae</taxon>
        <taxon>Planotetraspora</taxon>
    </lineage>
</organism>
<dbReference type="PANTHER" id="PTHR35526">
    <property type="entry name" value="ANTI-SIGMA-F FACTOR RSBW-RELATED"/>
    <property type="match status" value="1"/>
</dbReference>
<evidence type="ECO:0000256" key="1">
    <source>
        <dbReference type="ARBA" id="ARBA00022527"/>
    </source>
</evidence>
<keyword evidence="1" id="KW-0808">Transferase</keyword>
<dbReference type="InterPro" id="IPR050267">
    <property type="entry name" value="Anti-sigma-factor_SerPK"/>
</dbReference>
<evidence type="ECO:0000313" key="4">
    <source>
        <dbReference type="Proteomes" id="UP000630097"/>
    </source>
</evidence>
<name>A0A8J3PU43_9ACTN</name>
<keyword evidence="4" id="KW-1185">Reference proteome</keyword>
<dbReference type="AlphaFoldDB" id="A0A8J3PU43"/>
<dbReference type="SUPFAM" id="SSF55874">
    <property type="entry name" value="ATPase domain of HSP90 chaperone/DNA topoisomerase II/histidine kinase"/>
    <property type="match status" value="1"/>
</dbReference>
<dbReference type="PANTHER" id="PTHR35526:SF3">
    <property type="entry name" value="ANTI-SIGMA-F FACTOR RSBW"/>
    <property type="match status" value="1"/>
</dbReference>
<evidence type="ECO:0000313" key="3">
    <source>
        <dbReference type="EMBL" id="GIG81079.1"/>
    </source>
</evidence>
<proteinExistence type="predicted"/>
<evidence type="ECO:0000259" key="2">
    <source>
        <dbReference type="Pfam" id="PF13581"/>
    </source>
</evidence>
<dbReference type="CDD" id="cd16936">
    <property type="entry name" value="HATPase_RsbW-like"/>
    <property type="match status" value="1"/>
</dbReference>
<dbReference type="Gene3D" id="3.30.565.10">
    <property type="entry name" value="Histidine kinase-like ATPase, C-terminal domain"/>
    <property type="match status" value="1"/>
</dbReference>
<gene>
    <name evidence="3" type="ORF">Pka01_42060</name>
</gene>
<dbReference type="InterPro" id="IPR003594">
    <property type="entry name" value="HATPase_dom"/>
</dbReference>
<keyword evidence="1" id="KW-0723">Serine/threonine-protein kinase</keyword>
<dbReference type="InterPro" id="IPR036890">
    <property type="entry name" value="HATPase_C_sf"/>
</dbReference>
<dbReference type="Pfam" id="PF13581">
    <property type="entry name" value="HATPase_c_2"/>
    <property type="match status" value="1"/>
</dbReference>
<dbReference type="EMBL" id="BONV01000018">
    <property type="protein sequence ID" value="GIG81079.1"/>
    <property type="molecule type" value="Genomic_DNA"/>
</dbReference>
<keyword evidence="1" id="KW-0418">Kinase</keyword>
<accession>A0A8J3PU43</accession>
<dbReference type="Proteomes" id="UP000630097">
    <property type="component" value="Unassembled WGS sequence"/>
</dbReference>
<sequence length="131" mass="14192">MMTLVSSLLTLEFELGSITRVRHLVTESARDAGLGGAALEDFVLAVHEALTNAVRHGLPPRGIAMWVDSGLLICEVSDGGPGIPAQALDRDYPSTRFDFGGRGLWLMNRLARREVRTGPHGTTLRLCTKLP</sequence>